<evidence type="ECO:0000259" key="3">
    <source>
        <dbReference type="PROSITE" id="PS50948"/>
    </source>
</evidence>
<feature type="compositionally biased region" description="Low complexity" evidence="1">
    <location>
        <begin position="213"/>
        <end position="230"/>
    </location>
</feature>
<dbReference type="Pfam" id="PF14295">
    <property type="entry name" value="PAN_4"/>
    <property type="match status" value="4"/>
</dbReference>
<name>A0A175WB07_9PEZI</name>
<dbReference type="InterPro" id="IPR054293">
    <property type="entry name" value="DUF7029"/>
</dbReference>
<feature type="compositionally biased region" description="Low complexity" evidence="1">
    <location>
        <begin position="646"/>
        <end position="668"/>
    </location>
</feature>
<sequence length="1523" mass="161958">MWQSSGHSLAKATLLVTLASARIAVAAPLDCSSGQSDNTIYNTTVGSYDIICHVDYTGGDIAAQSGLATFENCIELCDVTAGCIDVSYGPAGGDCWMKDRVGTPVGNGGIWTARSRISRIDEEVTCVDSRSNGTLYDAAGGGSYQVLCGIDYAGVDLTATSEPNFSACMDKCDSTQDCVDVSFVAPYCYMKSSITTPLRRAHVWTGKRVPKLASSSTPAEPSTSTSSISIASSVSGSATEAGSTSTAFTDSEYATASGSTTVTTSDSASSSTETSSGIVTITGTTSSSFSTPTPPALSCIDGQSDKTNFTTPAGAVYEIICNQEYYGGDLSVVGAPTFEDCIDECDFALECVDVSWVGGMCYMKKEINALVIADGVSTARKLGNATLEAKAPLTCEGGSANGTLFRTDRGEFYEIYCGFDFPGGDFKALTTDSFEDCLNACDQNLECRDLAYVAPSCYLKNVLAPPTPAARVWGAKSVPDPACAPIGTTLLPVANTGVDRSSLDNLVPSIEATLNYAEERPGNKAVALFLSMLYPQITLENSAFVSASCSEGSILVEASTEAVREHIMTTWPASGLVLFTNSPGCNNETSRGIYRTTGAFATIDSQVITFLVTVENFATVAEEVAIKYGVVKYDSPEAAPTATQYTSTCSGTGTVSTAPPTSAPTAGPGASLTQGALEFYNLLRDAVQYDEEGNMVLHPANTQDVELTAKPYDPDNIAEQEALEDRFREWGMEPPSSLVAEASNGTAGAMCSPEVWSNSLMKRSLLRPRRSSRNRGASLLSAALSSGRSWLAKRFGWDDLKDLACGALAGEIVGEISESAGSALEAGCEANEAYENRNALKCLFTGCFTSGSNIVYYTPPPATKYNFDYSWRITYPRLQRPVQAESGKTISCENCGFSISNIQFSGQIVINMTAGVIKEATITAGISGAATMIAGLQTDGPWNGEWRYTYSNTELGAITLDNAFNIVPTVLYGIGINYATDEAVSTFGGAQFNLNDAAVTMDLVRGNVLAQRNWAPQITFTNPAFTTGANIRMTPYMRWAVNLAVNIFGQVTLSPTITSETVVSLDSAYSLSPQNSPQGNCPANNLLVTSYVSTKNRVNTGLGVTKDLHVEQKYNAPKCYNVPSNQATPADMEALSVSGQEFCTSYINYRAPTLNQWSTSFKVVPSTSTVVSTTTITSTPSITVYATTTQTSWRDYTTTLSTVWVTATNDAVFPTETYVYKKRQEHGVERLEMLPTKAERLSFAALKTTAVAPVPVPAVRFGRRGPAPDVVAGWPASKISYACSQIATGKATSTLTATSTTTSGVTTVTEVRTANAQGPLRTVTMMQTFTEFGGYSTATVEGPTTATRYTCPLQTQVASSMSSCIKIKVHGPPHVDGKLLSYQPETYQPNANPNNPISVWYYDACASRVYAFTIAGMFPLMGEPGVSYLVETLPLDIYGSYDDNKAAVCIKDAATKLLDCRLAGFPMRVPPPETAISQPGWDDLAMSLLWEGYDGHVVLEGSVPISLTYEEVECPCYMGGVVP</sequence>
<evidence type="ECO:0000256" key="1">
    <source>
        <dbReference type="SAM" id="MobiDB-lite"/>
    </source>
</evidence>
<reference evidence="4 5" key="1">
    <citation type="journal article" date="2016" name="Genome Announc.">
        <title>Genome Sequence of Madurella mycetomatis mm55, Isolated from a Human Mycetoma Case in Sudan.</title>
        <authorList>
            <person name="Smit S."/>
            <person name="Derks M.F."/>
            <person name="Bervoets S."/>
            <person name="Fahal A."/>
            <person name="van Leeuwen W."/>
            <person name="van Belkum A."/>
            <person name="van de Sande W.W."/>
        </authorList>
    </citation>
    <scope>NUCLEOTIDE SEQUENCE [LARGE SCALE GENOMIC DNA]</scope>
    <source>
        <strain evidence="5">mm55</strain>
    </source>
</reference>
<dbReference type="Pfam" id="PF22974">
    <property type="entry name" value="DUF7029"/>
    <property type="match status" value="1"/>
</dbReference>
<protein>
    <submittedName>
        <fullName evidence="4">Plasma kallikrein</fullName>
    </submittedName>
</protein>
<dbReference type="STRING" id="100816.A0A175WB07"/>
<dbReference type="AlphaFoldDB" id="A0A175WB07"/>
<keyword evidence="2" id="KW-0732">Signal</keyword>
<comment type="caution">
    <text evidence="4">The sequence shown here is derived from an EMBL/GenBank/DDBJ whole genome shotgun (WGS) entry which is preliminary data.</text>
</comment>
<proteinExistence type="predicted"/>
<evidence type="ECO:0000256" key="2">
    <source>
        <dbReference type="SAM" id="SignalP"/>
    </source>
</evidence>
<feature type="signal peptide" evidence="2">
    <location>
        <begin position="1"/>
        <end position="26"/>
    </location>
</feature>
<keyword evidence="5" id="KW-1185">Reference proteome</keyword>
<feature type="region of interest" description="Disordered" evidence="1">
    <location>
        <begin position="643"/>
        <end position="668"/>
    </location>
</feature>
<feature type="chain" id="PRO_5008043845" evidence="2">
    <location>
        <begin position="27"/>
        <end position="1523"/>
    </location>
</feature>
<dbReference type="PANTHER" id="PTHR33946">
    <property type="match status" value="1"/>
</dbReference>
<dbReference type="VEuPathDB" id="FungiDB:MMYC01_203550"/>
<dbReference type="PROSITE" id="PS50948">
    <property type="entry name" value="PAN"/>
    <property type="match status" value="1"/>
</dbReference>
<organism evidence="4 5">
    <name type="scientific">Madurella mycetomatis</name>
    <dbReference type="NCBI Taxonomy" id="100816"/>
    <lineage>
        <taxon>Eukaryota</taxon>
        <taxon>Fungi</taxon>
        <taxon>Dikarya</taxon>
        <taxon>Ascomycota</taxon>
        <taxon>Pezizomycotina</taxon>
        <taxon>Sordariomycetes</taxon>
        <taxon>Sordariomycetidae</taxon>
        <taxon>Sordariales</taxon>
        <taxon>Sordariales incertae sedis</taxon>
        <taxon>Madurella</taxon>
    </lineage>
</organism>
<dbReference type="EMBL" id="LCTW02000047">
    <property type="protein sequence ID" value="KXX80938.1"/>
    <property type="molecule type" value="Genomic_DNA"/>
</dbReference>
<evidence type="ECO:0000313" key="5">
    <source>
        <dbReference type="Proteomes" id="UP000078237"/>
    </source>
</evidence>
<dbReference type="Proteomes" id="UP000078237">
    <property type="component" value="Unassembled WGS sequence"/>
</dbReference>
<accession>A0A175WB07</accession>
<dbReference type="PANTHER" id="PTHR33946:SF4">
    <property type="entry name" value="COAGULATION FACTOR XI"/>
    <property type="match status" value="1"/>
</dbReference>
<feature type="region of interest" description="Disordered" evidence="1">
    <location>
        <begin position="209"/>
        <end position="230"/>
    </location>
</feature>
<gene>
    <name evidence="4" type="ORF">MMYC01_203550</name>
</gene>
<evidence type="ECO:0000313" key="4">
    <source>
        <dbReference type="EMBL" id="KXX80938.1"/>
    </source>
</evidence>
<feature type="domain" description="Apple" evidence="3">
    <location>
        <begin position="395"/>
        <end position="483"/>
    </location>
</feature>
<dbReference type="InterPro" id="IPR003609">
    <property type="entry name" value="Pan_app"/>
</dbReference>
<dbReference type="Gene3D" id="3.50.4.10">
    <property type="entry name" value="Hepatocyte Growth Factor"/>
    <property type="match status" value="2"/>
</dbReference>
<dbReference type="OrthoDB" id="4588904at2759"/>